<accession>A0A1C1CG58</accession>
<protein>
    <recommendedName>
        <fullName evidence="3">F-box domain-containing protein</fullName>
    </recommendedName>
</protein>
<name>A0A1C1CG58_9EURO</name>
<evidence type="ECO:0000313" key="1">
    <source>
        <dbReference type="EMBL" id="OCT47437.1"/>
    </source>
</evidence>
<sequence>MAAPTEGQAVLLFDLPDETLEQIVGYLPRDFEYRFSRLVQDHHDIARFRATCRRALRLCEQSWCQFISINNVDYCQAIHSFLAASPHHEHLVQRLQLHATCASRALTAAGILEMTGFLSRFSNLKYQEIEPVCGSQKVPEERSRCGEVL</sequence>
<comment type="caution">
    <text evidence="1">The sequence shown here is derived from an EMBL/GenBank/DDBJ whole genome shotgun (WGS) entry which is preliminary data.</text>
</comment>
<dbReference type="EMBL" id="LGRB01000013">
    <property type="protein sequence ID" value="OCT47437.1"/>
    <property type="molecule type" value="Genomic_DNA"/>
</dbReference>
<reference evidence="2" key="1">
    <citation type="submission" date="2015-07" db="EMBL/GenBank/DDBJ databases">
        <authorList>
            <person name="Teixeira M.M."/>
            <person name="Souza R.C."/>
            <person name="Almeida L.G."/>
            <person name="Vicente V.A."/>
            <person name="de Hoog S."/>
            <person name="Bocca A.L."/>
            <person name="de Almeida S.R."/>
            <person name="Vasconcelos A.T."/>
            <person name="Felipe M.S."/>
        </authorList>
    </citation>
    <scope>NUCLEOTIDE SEQUENCE [LARGE SCALE GENOMIC DNA]</scope>
    <source>
        <strain evidence="2">KSF</strain>
    </source>
</reference>
<dbReference type="VEuPathDB" id="FungiDB:CLCR_03737"/>
<evidence type="ECO:0008006" key="3">
    <source>
        <dbReference type="Google" id="ProtNLM"/>
    </source>
</evidence>
<dbReference type="Proteomes" id="UP000094526">
    <property type="component" value="Unassembled WGS sequence"/>
</dbReference>
<gene>
    <name evidence="1" type="ORF">CLCR_03737</name>
</gene>
<evidence type="ECO:0000313" key="2">
    <source>
        <dbReference type="Proteomes" id="UP000094526"/>
    </source>
</evidence>
<organism evidence="1 2">
    <name type="scientific">Cladophialophora carrionii</name>
    <dbReference type="NCBI Taxonomy" id="86049"/>
    <lineage>
        <taxon>Eukaryota</taxon>
        <taxon>Fungi</taxon>
        <taxon>Dikarya</taxon>
        <taxon>Ascomycota</taxon>
        <taxon>Pezizomycotina</taxon>
        <taxon>Eurotiomycetes</taxon>
        <taxon>Chaetothyriomycetidae</taxon>
        <taxon>Chaetothyriales</taxon>
        <taxon>Herpotrichiellaceae</taxon>
        <taxon>Cladophialophora</taxon>
    </lineage>
</organism>
<keyword evidence="2" id="KW-1185">Reference proteome</keyword>
<dbReference type="AlphaFoldDB" id="A0A1C1CG58"/>
<proteinExistence type="predicted"/>